<dbReference type="InParanoid" id="A0A2V0NX66"/>
<evidence type="ECO:0008006" key="3">
    <source>
        <dbReference type="Google" id="ProtNLM"/>
    </source>
</evidence>
<dbReference type="EMBL" id="BDRX01000010">
    <property type="protein sequence ID" value="GBF89517.1"/>
    <property type="molecule type" value="Genomic_DNA"/>
</dbReference>
<organism evidence="1 2">
    <name type="scientific">Raphidocelis subcapitata</name>
    <dbReference type="NCBI Taxonomy" id="307507"/>
    <lineage>
        <taxon>Eukaryota</taxon>
        <taxon>Viridiplantae</taxon>
        <taxon>Chlorophyta</taxon>
        <taxon>core chlorophytes</taxon>
        <taxon>Chlorophyceae</taxon>
        <taxon>CS clade</taxon>
        <taxon>Sphaeropleales</taxon>
        <taxon>Selenastraceae</taxon>
        <taxon>Raphidocelis</taxon>
    </lineage>
</organism>
<dbReference type="Proteomes" id="UP000247498">
    <property type="component" value="Unassembled WGS sequence"/>
</dbReference>
<name>A0A2V0NX66_9CHLO</name>
<dbReference type="STRING" id="307507.A0A2V0NX66"/>
<dbReference type="OrthoDB" id="543108at2759"/>
<protein>
    <recommendedName>
        <fullName evidence="3">Ribosomal protein S23 mitochondrial conserved domain-containing protein</fullName>
    </recommendedName>
</protein>
<sequence>MGRYKPTLLQKLLRVVEHPAFEPPKAWSVLSRFPPAELSLQRRAPPAMEFSHNTFYQQLFAAYPEVRMSPYALNQRHPSLARRFVTRQLALMRGGMARPAAFRAVEAEMRPELGALKHEGEAGGFVGYVQAQEESVLQQAVRTLIKRQAMLGSGGGR</sequence>
<proteinExistence type="predicted"/>
<dbReference type="AlphaFoldDB" id="A0A2V0NX66"/>
<evidence type="ECO:0000313" key="1">
    <source>
        <dbReference type="EMBL" id="GBF89517.1"/>
    </source>
</evidence>
<gene>
    <name evidence="1" type="ORF">Rsub_02089</name>
</gene>
<accession>A0A2V0NX66</accession>
<comment type="caution">
    <text evidence="1">The sequence shown here is derived from an EMBL/GenBank/DDBJ whole genome shotgun (WGS) entry which is preliminary data.</text>
</comment>
<keyword evidence="2" id="KW-1185">Reference proteome</keyword>
<reference evidence="1 2" key="1">
    <citation type="journal article" date="2018" name="Sci. Rep.">
        <title>Raphidocelis subcapitata (=Pseudokirchneriella subcapitata) provides an insight into genome evolution and environmental adaptations in the Sphaeropleales.</title>
        <authorList>
            <person name="Suzuki S."/>
            <person name="Yamaguchi H."/>
            <person name="Nakajima N."/>
            <person name="Kawachi M."/>
        </authorList>
    </citation>
    <scope>NUCLEOTIDE SEQUENCE [LARGE SCALE GENOMIC DNA]</scope>
    <source>
        <strain evidence="1 2">NIES-35</strain>
    </source>
</reference>
<evidence type="ECO:0000313" key="2">
    <source>
        <dbReference type="Proteomes" id="UP000247498"/>
    </source>
</evidence>